<evidence type="ECO:0000256" key="3">
    <source>
        <dbReference type="SAM" id="SignalP"/>
    </source>
</evidence>
<dbReference type="Pfam" id="PF11741">
    <property type="entry name" value="AMIN"/>
    <property type="match status" value="2"/>
</dbReference>
<evidence type="ECO:0000256" key="1">
    <source>
        <dbReference type="ARBA" id="ARBA00022801"/>
    </source>
</evidence>
<dbReference type="Pfam" id="PF01520">
    <property type="entry name" value="Amidase_3"/>
    <property type="match status" value="1"/>
</dbReference>
<dbReference type="Gene3D" id="2.60.40.3500">
    <property type="match status" value="1"/>
</dbReference>
<evidence type="ECO:0000313" key="5">
    <source>
        <dbReference type="EMBL" id="MBD2605979.1"/>
    </source>
</evidence>
<keyword evidence="6" id="KW-1185">Reference proteome</keyword>
<feature type="signal peptide" evidence="3">
    <location>
        <begin position="1"/>
        <end position="23"/>
    </location>
</feature>
<dbReference type="Gene3D" id="3.40.630.40">
    <property type="entry name" value="Zn-dependent exopeptidases"/>
    <property type="match status" value="1"/>
</dbReference>
<protein>
    <submittedName>
        <fullName evidence="5">N-acetylmuramoyl-L-alanine amidase</fullName>
    </submittedName>
</protein>
<dbReference type="Proteomes" id="UP000660380">
    <property type="component" value="Unassembled WGS sequence"/>
</dbReference>
<organism evidence="5 6">
    <name type="scientific">Scytonema hofmannii FACHB-248</name>
    <dbReference type="NCBI Taxonomy" id="1842502"/>
    <lineage>
        <taxon>Bacteria</taxon>
        <taxon>Bacillati</taxon>
        <taxon>Cyanobacteriota</taxon>
        <taxon>Cyanophyceae</taxon>
        <taxon>Nostocales</taxon>
        <taxon>Scytonemataceae</taxon>
        <taxon>Scytonema</taxon>
    </lineage>
</organism>
<keyword evidence="1" id="KW-0378">Hydrolase</keyword>
<dbReference type="PANTHER" id="PTHR30404">
    <property type="entry name" value="N-ACETYLMURAMOYL-L-ALANINE AMIDASE"/>
    <property type="match status" value="1"/>
</dbReference>
<dbReference type="RefSeq" id="WP_029634165.1">
    <property type="nucleotide sequence ID" value="NZ_JACJTA010000032.1"/>
</dbReference>
<dbReference type="InterPro" id="IPR021731">
    <property type="entry name" value="AMIN_dom"/>
</dbReference>
<feature type="region of interest" description="Disordered" evidence="2">
    <location>
        <begin position="423"/>
        <end position="467"/>
    </location>
</feature>
<name>A0ABR8GSG1_9CYAN</name>
<dbReference type="InterPro" id="IPR002508">
    <property type="entry name" value="MurNAc-LAA_cat"/>
</dbReference>
<comment type="caution">
    <text evidence="5">The sequence shown here is derived from an EMBL/GenBank/DDBJ whole genome shotgun (WGS) entry which is preliminary data.</text>
</comment>
<reference evidence="5 6" key="1">
    <citation type="journal article" date="2020" name="ISME J.">
        <title>Comparative genomics reveals insights into cyanobacterial evolution and habitat adaptation.</title>
        <authorList>
            <person name="Chen M.Y."/>
            <person name="Teng W.K."/>
            <person name="Zhao L."/>
            <person name="Hu C.X."/>
            <person name="Zhou Y.K."/>
            <person name="Han B.P."/>
            <person name="Song L.R."/>
            <person name="Shu W.S."/>
        </authorList>
    </citation>
    <scope>NUCLEOTIDE SEQUENCE [LARGE SCALE GENOMIC DNA]</scope>
    <source>
        <strain evidence="5 6">FACHB-248</strain>
    </source>
</reference>
<dbReference type="SMART" id="SM00646">
    <property type="entry name" value="Ami_3"/>
    <property type="match status" value="1"/>
</dbReference>
<feature type="chain" id="PRO_5045676127" evidence="3">
    <location>
        <begin position="24"/>
        <end position="643"/>
    </location>
</feature>
<evidence type="ECO:0000256" key="2">
    <source>
        <dbReference type="SAM" id="MobiDB-lite"/>
    </source>
</evidence>
<dbReference type="InterPro" id="IPR050695">
    <property type="entry name" value="N-acetylmuramoyl_amidase_3"/>
</dbReference>
<proteinExistence type="predicted"/>
<evidence type="ECO:0000313" key="6">
    <source>
        <dbReference type="Proteomes" id="UP000660380"/>
    </source>
</evidence>
<dbReference type="PANTHER" id="PTHR30404:SF0">
    <property type="entry name" value="N-ACETYLMURAMOYL-L-ALANINE AMIDASE AMIC"/>
    <property type="match status" value="1"/>
</dbReference>
<feature type="domain" description="MurNAc-LAA" evidence="4">
    <location>
        <begin position="529"/>
        <end position="638"/>
    </location>
</feature>
<feature type="compositionally biased region" description="Pro residues" evidence="2">
    <location>
        <begin position="433"/>
        <end position="447"/>
    </location>
</feature>
<gene>
    <name evidence="5" type="ORF">H6G81_15975</name>
</gene>
<dbReference type="CDD" id="cd02696">
    <property type="entry name" value="MurNAc-LAA"/>
    <property type="match status" value="1"/>
</dbReference>
<dbReference type="SUPFAM" id="SSF53187">
    <property type="entry name" value="Zn-dependent exopeptidases"/>
    <property type="match status" value="1"/>
</dbReference>
<keyword evidence="3" id="KW-0732">Signal</keyword>
<evidence type="ECO:0000259" key="4">
    <source>
        <dbReference type="SMART" id="SM00646"/>
    </source>
</evidence>
<accession>A0ABR8GSG1</accession>
<sequence>MKLHWLLPGTFGSILMLSSPTLAAQLDSWRFDANQNRLEINTTGAVQPQAQLIFNPTRLVIDLPGTTFGRPQLRQQVGGAITSIRVGQFDQQTTRIVVELTPGYTLDPNQVKFVGTTASRWTVQIPTPVAEGVATQPTEIAVRQPTATSALPPRNIYNVVTTQPSTLAQATKPTAISATQGTTQIENFRITGDGFFVRTSGGNPQIQVNRSDDRRAINIDIAGASLSPSLSQRDVSINRYGVNRIQFSQLQTSPPVVRMTMQVDKNGSDWRASTSSVGGFIVLPNTGVVRLPGSSNIQLPGSSNPRPIPPPVVANLPATIQSVELAATGTQLIVRGDRNLSANGSWDRSTGFYRITIPNARLAPSVRGPVFGSNSPILKVRLQQQDSNTVAIFVQPTPGAQIGELNQVGDQFIALQIQPSRRVPTSSSISGLPLPPLPSPDRGPFPDPLTNDRPTSPLPSRRVPRGRTLVVIDPGHGGKDSGAPGLGGLLEKDVVLPISKRVAAILEQNGVQTVLTRDSDYFVELQGRVDIAARANASLFVSIHGNSVDRRPDVNGLEVYYYDSGYNLAEVVRKTILQNISTIKDRGTRKARFYVLRKSSMPSILVEVGYMSGREDNPRLATTEYQNRMAEAIARGVLRYLQR</sequence>
<dbReference type="EMBL" id="JACJTA010000032">
    <property type="protein sequence ID" value="MBD2605979.1"/>
    <property type="molecule type" value="Genomic_DNA"/>
</dbReference>